<proteinExistence type="inferred from homology"/>
<protein>
    <submittedName>
        <fullName evidence="5">Uncharacterized protein</fullName>
    </submittedName>
</protein>
<evidence type="ECO:0000256" key="3">
    <source>
        <dbReference type="ARBA" id="ARBA00022525"/>
    </source>
</evidence>
<dbReference type="GO" id="GO:0005576">
    <property type="term" value="C:extracellular region"/>
    <property type="evidence" value="ECO:0007669"/>
    <property type="project" value="UniProtKB-SubCell"/>
</dbReference>
<dbReference type="Pfam" id="PF05630">
    <property type="entry name" value="NPP1"/>
    <property type="match status" value="1"/>
</dbReference>
<dbReference type="EMBL" id="CANTFM010000316">
    <property type="protein sequence ID" value="CAI5718105.1"/>
    <property type="molecule type" value="Genomic_DNA"/>
</dbReference>
<gene>
    <name evidence="5" type="ORF">PDE001_LOCUS1804</name>
</gene>
<evidence type="ECO:0000313" key="6">
    <source>
        <dbReference type="Proteomes" id="UP001162029"/>
    </source>
</evidence>
<evidence type="ECO:0000313" key="5">
    <source>
        <dbReference type="EMBL" id="CAI5718105.1"/>
    </source>
</evidence>
<keyword evidence="3" id="KW-0964">Secreted</keyword>
<sequence length="160" mass="18625">MGCHGSPLGSQVYGRATKVKEYVGIMFAWYFPRDFLIPTTFVVHRHSWKHIFVWLSSLSDDAQLLSVTGPSKGFFYSAYSLPKNDQMDGNHVKLRYASWLLQTLHYLKPTRKAGTYQDLIMWQNMTDAAREALERTNFFFHKAPISTSKFEKLIEKTYPF</sequence>
<dbReference type="Proteomes" id="UP001162029">
    <property type="component" value="Unassembled WGS sequence"/>
</dbReference>
<dbReference type="PANTHER" id="PTHR33657">
    <property type="entry name" value="DOMAIN PROTEIN, PUTATIVE (AFU_ORTHOLOGUE AFUA_5G00600)-RELATED"/>
    <property type="match status" value="1"/>
</dbReference>
<organism evidence="5 6">
    <name type="scientific">Peronospora destructor</name>
    <dbReference type="NCBI Taxonomy" id="86335"/>
    <lineage>
        <taxon>Eukaryota</taxon>
        <taxon>Sar</taxon>
        <taxon>Stramenopiles</taxon>
        <taxon>Oomycota</taxon>
        <taxon>Peronosporomycetes</taxon>
        <taxon>Peronosporales</taxon>
        <taxon>Peronosporaceae</taxon>
        <taxon>Peronospora</taxon>
    </lineage>
</organism>
<comment type="caution">
    <text evidence="5">The sequence shown here is derived from an EMBL/GenBank/DDBJ whole genome shotgun (WGS) entry which is preliminary data.</text>
</comment>
<comment type="similarity">
    <text evidence="2">Belongs to the Necrosis inducing protein (NPP1) family.</text>
</comment>
<evidence type="ECO:0000256" key="1">
    <source>
        <dbReference type="ARBA" id="ARBA00004613"/>
    </source>
</evidence>
<evidence type="ECO:0000256" key="4">
    <source>
        <dbReference type="ARBA" id="ARBA00023026"/>
    </source>
</evidence>
<name>A0AAV0TEC5_9STRA</name>
<comment type="subcellular location">
    <subcellularLocation>
        <location evidence="1">Secreted</location>
    </subcellularLocation>
</comment>
<reference evidence="5" key="1">
    <citation type="submission" date="2022-12" db="EMBL/GenBank/DDBJ databases">
        <authorList>
            <person name="Webb A."/>
        </authorList>
    </citation>
    <scope>NUCLEOTIDE SEQUENCE</scope>
    <source>
        <strain evidence="5">Pd1</strain>
    </source>
</reference>
<keyword evidence="4" id="KW-0843">Virulence</keyword>
<dbReference type="InterPro" id="IPR008701">
    <property type="entry name" value="NPP1"/>
</dbReference>
<accession>A0AAV0TEC5</accession>
<dbReference type="PANTHER" id="PTHR33657:SF8">
    <property type="entry name" value="DOMAIN PROTEIN, PUTATIVE (AFU_ORTHOLOGUE AFUA_5G00600)-RELATED"/>
    <property type="match status" value="1"/>
</dbReference>
<evidence type="ECO:0000256" key="2">
    <source>
        <dbReference type="ARBA" id="ARBA00009520"/>
    </source>
</evidence>
<keyword evidence="6" id="KW-1185">Reference proteome</keyword>
<dbReference type="AlphaFoldDB" id="A0AAV0TEC5"/>